<evidence type="ECO:0000256" key="1">
    <source>
        <dbReference type="ARBA" id="ARBA00004613"/>
    </source>
</evidence>
<dbReference type="GO" id="GO:0046872">
    <property type="term" value="F:metal ion binding"/>
    <property type="evidence" value="ECO:0007669"/>
    <property type="project" value="InterPro"/>
</dbReference>
<comment type="subcellular location">
    <subcellularLocation>
        <location evidence="1">Secreted</location>
    </subcellularLocation>
</comment>
<evidence type="ECO:0000313" key="7">
    <source>
        <dbReference type="Proteomes" id="UP000591131"/>
    </source>
</evidence>
<organism evidence="6 7">
    <name type="scientific">Perkinsus chesapeaki</name>
    <name type="common">Clam parasite</name>
    <name type="synonym">Perkinsus andrewsi</name>
    <dbReference type="NCBI Taxonomy" id="330153"/>
    <lineage>
        <taxon>Eukaryota</taxon>
        <taxon>Sar</taxon>
        <taxon>Alveolata</taxon>
        <taxon>Perkinsozoa</taxon>
        <taxon>Perkinsea</taxon>
        <taxon>Perkinsida</taxon>
        <taxon>Perkinsidae</taxon>
        <taxon>Perkinsus</taxon>
    </lineage>
</organism>
<feature type="signal peptide" evidence="4">
    <location>
        <begin position="1"/>
        <end position="26"/>
    </location>
</feature>
<accession>A0A7J6LXI8</accession>
<protein>
    <recommendedName>
        <fullName evidence="5">Purple acid phosphatase N-terminal domain-containing protein</fullName>
    </recommendedName>
</protein>
<evidence type="ECO:0000256" key="4">
    <source>
        <dbReference type="SAM" id="SignalP"/>
    </source>
</evidence>
<name>A0A7J6LXI8_PERCH</name>
<feature type="chain" id="PRO_5029490847" description="Purple acid phosphatase N-terminal domain-containing protein" evidence="4">
    <location>
        <begin position="27"/>
        <end position="443"/>
    </location>
</feature>
<dbReference type="Pfam" id="PF16656">
    <property type="entry name" value="Pur_ac_phosph_N"/>
    <property type="match status" value="1"/>
</dbReference>
<dbReference type="GO" id="GO:0003993">
    <property type="term" value="F:acid phosphatase activity"/>
    <property type="evidence" value="ECO:0007669"/>
    <property type="project" value="InterPro"/>
</dbReference>
<dbReference type="Proteomes" id="UP000591131">
    <property type="component" value="Unassembled WGS sequence"/>
</dbReference>
<evidence type="ECO:0000313" key="6">
    <source>
        <dbReference type="EMBL" id="KAF4663987.1"/>
    </source>
</evidence>
<dbReference type="CDD" id="cd00838">
    <property type="entry name" value="MPP_superfamily"/>
    <property type="match status" value="1"/>
</dbReference>
<dbReference type="SUPFAM" id="SSF49363">
    <property type="entry name" value="Purple acid phosphatase, N-terminal domain"/>
    <property type="match status" value="1"/>
</dbReference>
<dbReference type="InterPro" id="IPR015914">
    <property type="entry name" value="PAPs_N"/>
</dbReference>
<comment type="caution">
    <text evidence="6">The sequence shown here is derived from an EMBL/GenBank/DDBJ whole genome shotgun (WGS) entry which is preliminary data.</text>
</comment>
<feature type="domain" description="Purple acid phosphatase N-terminal" evidence="5">
    <location>
        <begin position="142"/>
        <end position="238"/>
    </location>
</feature>
<gene>
    <name evidence="6" type="ORF">FOL47_005459</name>
</gene>
<evidence type="ECO:0000256" key="3">
    <source>
        <dbReference type="ARBA" id="ARBA00022729"/>
    </source>
</evidence>
<dbReference type="AlphaFoldDB" id="A0A7J6LXI8"/>
<keyword evidence="3 4" id="KW-0732">Signal</keyword>
<evidence type="ECO:0000259" key="5">
    <source>
        <dbReference type="Pfam" id="PF16656"/>
    </source>
</evidence>
<keyword evidence="7" id="KW-1185">Reference proteome</keyword>
<reference evidence="6 7" key="1">
    <citation type="submission" date="2020-04" db="EMBL/GenBank/DDBJ databases">
        <title>Perkinsus chesapeaki whole genome sequence.</title>
        <authorList>
            <person name="Bogema D.R."/>
        </authorList>
    </citation>
    <scope>NUCLEOTIDE SEQUENCE [LARGE SCALE GENOMIC DNA]</scope>
    <source>
        <strain evidence="6">ATCC PRA-425</strain>
    </source>
</reference>
<dbReference type="PANTHER" id="PTHR45778">
    <property type="entry name" value="PURPLE ACID PHOSPHATASE-RELATED"/>
    <property type="match status" value="1"/>
</dbReference>
<keyword evidence="2" id="KW-0964">Secreted</keyword>
<dbReference type="InterPro" id="IPR008963">
    <property type="entry name" value="Purple_acid_Pase-like_N"/>
</dbReference>
<proteinExistence type="predicted"/>
<dbReference type="OrthoDB" id="419159at2759"/>
<dbReference type="SUPFAM" id="SSF56300">
    <property type="entry name" value="Metallo-dependent phosphatases"/>
    <property type="match status" value="1"/>
</dbReference>
<sequence length="443" mass="48626">MFPMRLVKACVLVGCSLLAFFDLGCSSSLPATEAPVTTSTAKPEAICVEVTPNVLQFSYDPVRISWAVESPRTGDKIEISLKDTPSFVMFRVVLDHINNTDNEYEIRPVNPRGGGYIVKYVKSDGSELCSTHLAFAQGDDEPNQAHITVVGEDQLQVNWVSASSQPGEVLYQTVDGTNWISHKETTNPRTYKGSDMCGIPAKDTGFRHPGYFHSVTFPNIPPFSTVKIRTGNATSKTYTPSPRLPAGDPTGHTVFLVGDLGTTGAGMGGGAEGFGTLEFPPPAAGHVMSRHNDRKISLGIIYGDISYAGGFTTVWDQYGDEFSNNGGMNHPTVMSVGNHEPMYFPCPKGGLEDQVADMLKSDVAPLLEKHHVDLYVSGHIHRYGRFLDYDCHYKTAFPFEKEVLMKGYLELQVVNRSELRGVFWGYNDSVNQFTLIDSFLLAK</sequence>
<dbReference type="Gene3D" id="3.60.21.10">
    <property type="match status" value="2"/>
</dbReference>
<dbReference type="EMBL" id="JAAPAO010000300">
    <property type="protein sequence ID" value="KAF4663987.1"/>
    <property type="molecule type" value="Genomic_DNA"/>
</dbReference>
<evidence type="ECO:0000256" key="2">
    <source>
        <dbReference type="ARBA" id="ARBA00022525"/>
    </source>
</evidence>
<dbReference type="InterPro" id="IPR029052">
    <property type="entry name" value="Metallo-depent_PP-like"/>
</dbReference>